<evidence type="ECO:0000313" key="2">
    <source>
        <dbReference type="EMBL" id="CAB5018767.1"/>
    </source>
</evidence>
<dbReference type="AlphaFoldDB" id="A0A6J7QMA6"/>
<feature type="region of interest" description="Disordered" evidence="1">
    <location>
        <begin position="35"/>
        <end position="56"/>
    </location>
</feature>
<protein>
    <submittedName>
        <fullName evidence="2">Unannotated protein</fullName>
    </submittedName>
</protein>
<reference evidence="2" key="1">
    <citation type="submission" date="2020-05" db="EMBL/GenBank/DDBJ databases">
        <authorList>
            <person name="Chiriac C."/>
            <person name="Salcher M."/>
            <person name="Ghai R."/>
            <person name="Kavagutti S V."/>
        </authorList>
    </citation>
    <scope>NUCLEOTIDE SEQUENCE</scope>
</reference>
<sequence>MTSTAPSRSSSETIAQRAPLDFVVLNDTDVTRPPTLTTWPSVRSSDSRATTVQSVD</sequence>
<evidence type="ECO:0000256" key="1">
    <source>
        <dbReference type="SAM" id="MobiDB-lite"/>
    </source>
</evidence>
<proteinExistence type="predicted"/>
<dbReference type="EMBL" id="CAFBOZ010000258">
    <property type="protein sequence ID" value="CAB5018767.1"/>
    <property type="molecule type" value="Genomic_DNA"/>
</dbReference>
<gene>
    <name evidence="2" type="ORF">UFOPK3992_01585</name>
</gene>
<accession>A0A6J7QMA6</accession>
<name>A0A6J7QMA6_9ZZZZ</name>
<organism evidence="2">
    <name type="scientific">freshwater metagenome</name>
    <dbReference type="NCBI Taxonomy" id="449393"/>
    <lineage>
        <taxon>unclassified sequences</taxon>
        <taxon>metagenomes</taxon>
        <taxon>ecological metagenomes</taxon>
    </lineage>
</organism>